<dbReference type="VEuPathDB" id="FungiDB:ASPVEDRAFT_38556"/>
<name>A0A1L9PC40_ASPVE</name>
<dbReference type="EMBL" id="KV878126">
    <property type="protein sequence ID" value="OJI99090.1"/>
    <property type="molecule type" value="Genomic_DNA"/>
</dbReference>
<proteinExistence type="predicted"/>
<evidence type="ECO:0000313" key="3">
    <source>
        <dbReference type="Proteomes" id="UP000184073"/>
    </source>
</evidence>
<reference evidence="3" key="1">
    <citation type="journal article" date="2017" name="Genome Biol.">
        <title>Comparative genomics reveals high biological diversity and specific adaptations in the industrially and medically important fungal genus Aspergillus.</title>
        <authorList>
            <person name="de Vries R.P."/>
            <person name="Riley R."/>
            <person name="Wiebenga A."/>
            <person name="Aguilar-Osorio G."/>
            <person name="Amillis S."/>
            <person name="Uchima C.A."/>
            <person name="Anderluh G."/>
            <person name="Asadollahi M."/>
            <person name="Askin M."/>
            <person name="Barry K."/>
            <person name="Battaglia E."/>
            <person name="Bayram O."/>
            <person name="Benocci T."/>
            <person name="Braus-Stromeyer S.A."/>
            <person name="Caldana C."/>
            <person name="Canovas D."/>
            <person name="Cerqueira G.C."/>
            <person name="Chen F."/>
            <person name="Chen W."/>
            <person name="Choi C."/>
            <person name="Clum A."/>
            <person name="Dos Santos R.A."/>
            <person name="Damasio A.R."/>
            <person name="Diallinas G."/>
            <person name="Emri T."/>
            <person name="Fekete E."/>
            <person name="Flipphi M."/>
            <person name="Freyberg S."/>
            <person name="Gallo A."/>
            <person name="Gournas C."/>
            <person name="Habgood R."/>
            <person name="Hainaut M."/>
            <person name="Harispe M.L."/>
            <person name="Henrissat B."/>
            <person name="Hilden K.S."/>
            <person name="Hope R."/>
            <person name="Hossain A."/>
            <person name="Karabika E."/>
            <person name="Karaffa L."/>
            <person name="Karanyi Z."/>
            <person name="Krasevec N."/>
            <person name="Kuo A."/>
            <person name="Kusch H."/>
            <person name="LaButti K."/>
            <person name="Lagendijk E.L."/>
            <person name="Lapidus A."/>
            <person name="Levasseur A."/>
            <person name="Lindquist E."/>
            <person name="Lipzen A."/>
            <person name="Logrieco A.F."/>
            <person name="MacCabe A."/>
            <person name="Maekelae M.R."/>
            <person name="Malavazi I."/>
            <person name="Melin P."/>
            <person name="Meyer V."/>
            <person name="Mielnichuk N."/>
            <person name="Miskei M."/>
            <person name="Molnar A.P."/>
            <person name="Mule G."/>
            <person name="Ngan C.Y."/>
            <person name="Orejas M."/>
            <person name="Orosz E."/>
            <person name="Ouedraogo J.P."/>
            <person name="Overkamp K.M."/>
            <person name="Park H.-S."/>
            <person name="Perrone G."/>
            <person name="Piumi F."/>
            <person name="Punt P.J."/>
            <person name="Ram A.F."/>
            <person name="Ramon A."/>
            <person name="Rauscher S."/>
            <person name="Record E."/>
            <person name="Riano-Pachon D.M."/>
            <person name="Robert V."/>
            <person name="Roehrig J."/>
            <person name="Ruller R."/>
            <person name="Salamov A."/>
            <person name="Salih N.S."/>
            <person name="Samson R.A."/>
            <person name="Sandor E."/>
            <person name="Sanguinetti M."/>
            <person name="Schuetze T."/>
            <person name="Sepcic K."/>
            <person name="Shelest E."/>
            <person name="Sherlock G."/>
            <person name="Sophianopoulou V."/>
            <person name="Squina F.M."/>
            <person name="Sun H."/>
            <person name="Susca A."/>
            <person name="Todd R.B."/>
            <person name="Tsang A."/>
            <person name="Unkles S.E."/>
            <person name="van de Wiele N."/>
            <person name="van Rossen-Uffink D."/>
            <person name="Oliveira J.V."/>
            <person name="Vesth T.C."/>
            <person name="Visser J."/>
            <person name="Yu J.-H."/>
            <person name="Zhou M."/>
            <person name="Andersen M.R."/>
            <person name="Archer D.B."/>
            <person name="Baker S.E."/>
            <person name="Benoit I."/>
            <person name="Brakhage A.A."/>
            <person name="Braus G.H."/>
            <person name="Fischer R."/>
            <person name="Frisvad J.C."/>
            <person name="Goldman G.H."/>
            <person name="Houbraken J."/>
            <person name="Oakley B."/>
            <person name="Pocsi I."/>
            <person name="Scazzocchio C."/>
            <person name="Seiboth B."/>
            <person name="vanKuyk P.A."/>
            <person name="Wortman J."/>
            <person name="Dyer P.S."/>
            <person name="Grigoriev I.V."/>
        </authorList>
    </citation>
    <scope>NUCLEOTIDE SEQUENCE [LARGE SCALE GENOMIC DNA]</scope>
    <source>
        <strain evidence="3">CBS 583.65</strain>
    </source>
</reference>
<keyword evidence="1" id="KW-0472">Membrane</keyword>
<organism evidence="2 3">
    <name type="scientific">Aspergillus versicolor CBS 583.65</name>
    <dbReference type="NCBI Taxonomy" id="1036611"/>
    <lineage>
        <taxon>Eukaryota</taxon>
        <taxon>Fungi</taxon>
        <taxon>Dikarya</taxon>
        <taxon>Ascomycota</taxon>
        <taxon>Pezizomycotina</taxon>
        <taxon>Eurotiomycetes</taxon>
        <taxon>Eurotiomycetidae</taxon>
        <taxon>Eurotiales</taxon>
        <taxon>Aspergillaceae</taxon>
        <taxon>Aspergillus</taxon>
        <taxon>Aspergillus subgen. Nidulantes</taxon>
    </lineage>
</organism>
<keyword evidence="3" id="KW-1185">Reference proteome</keyword>
<sequence length="77" mass="9060">MNVNVLENNPDWRWYLLFAGASFLVTFGIYYYPFPGIRLPAMPRNRVPTGPDRYRPGVPPPLYDSILKRRSRWFGIV</sequence>
<feature type="transmembrane region" description="Helical" evidence="1">
    <location>
        <begin position="12"/>
        <end position="32"/>
    </location>
</feature>
<evidence type="ECO:0000256" key="1">
    <source>
        <dbReference type="SAM" id="Phobius"/>
    </source>
</evidence>
<dbReference type="OrthoDB" id="194358at2759"/>
<dbReference type="AlphaFoldDB" id="A0A1L9PC40"/>
<evidence type="ECO:0000313" key="2">
    <source>
        <dbReference type="EMBL" id="OJI99090.1"/>
    </source>
</evidence>
<dbReference type="GeneID" id="63727237"/>
<keyword evidence="1" id="KW-0812">Transmembrane</keyword>
<dbReference type="Proteomes" id="UP000184073">
    <property type="component" value="Unassembled WGS sequence"/>
</dbReference>
<protein>
    <submittedName>
        <fullName evidence="2">Uncharacterized protein</fullName>
    </submittedName>
</protein>
<dbReference type="RefSeq" id="XP_040664853.1">
    <property type="nucleotide sequence ID" value="XM_040811726.1"/>
</dbReference>
<keyword evidence="1" id="KW-1133">Transmembrane helix</keyword>
<gene>
    <name evidence="2" type="ORF">ASPVEDRAFT_38556</name>
</gene>
<accession>A0A1L9PC40</accession>